<feature type="transmembrane region" description="Helical" evidence="6">
    <location>
        <begin position="407"/>
        <end position="427"/>
    </location>
</feature>
<dbReference type="PANTHER" id="PTHR30250">
    <property type="entry name" value="PST FAMILY PREDICTED COLANIC ACID TRANSPORTER"/>
    <property type="match status" value="1"/>
</dbReference>
<dbReference type="Pfam" id="PF01943">
    <property type="entry name" value="Polysacc_synt"/>
    <property type="match status" value="1"/>
</dbReference>
<keyword evidence="2" id="KW-1003">Cell membrane</keyword>
<dbReference type="EMBL" id="LT629689">
    <property type="protein sequence ID" value="SDF40848.1"/>
    <property type="molecule type" value="Genomic_DNA"/>
</dbReference>
<feature type="transmembrane region" description="Helical" evidence="6">
    <location>
        <begin position="273"/>
        <end position="296"/>
    </location>
</feature>
<feature type="transmembrane region" description="Helical" evidence="6">
    <location>
        <begin position="94"/>
        <end position="118"/>
    </location>
</feature>
<evidence type="ECO:0000313" key="9">
    <source>
        <dbReference type="Proteomes" id="UP000182858"/>
    </source>
</evidence>
<dbReference type="GeneID" id="78554305"/>
<evidence type="ECO:0000313" key="8">
    <source>
        <dbReference type="EMBL" id="TWS01558.1"/>
    </source>
</evidence>
<reference evidence="7 9" key="1">
    <citation type="submission" date="2016-10" db="EMBL/GenBank/DDBJ databases">
        <authorList>
            <person name="Varghese N."/>
            <person name="Submissions S."/>
        </authorList>
    </citation>
    <scope>NUCLEOTIDE SEQUENCE [LARGE SCALE GENOMIC DNA]</scope>
    <source>
        <strain evidence="7 9">DSM 17835</strain>
    </source>
</reference>
<feature type="transmembrane region" description="Helical" evidence="6">
    <location>
        <begin position="21"/>
        <end position="41"/>
    </location>
</feature>
<feature type="transmembrane region" description="Helical" evidence="6">
    <location>
        <begin position="47"/>
        <end position="67"/>
    </location>
</feature>
<evidence type="ECO:0000256" key="6">
    <source>
        <dbReference type="SAM" id="Phobius"/>
    </source>
</evidence>
<dbReference type="AlphaFoldDB" id="A0A5C5Q7U8"/>
<accession>A0A5C5Q7U8</accession>
<evidence type="ECO:0000256" key="3">
    <source>
        <dbReference type="ARBA" id="ARBA00022692"/>
    </source>
</evidence>
<dbReference type="Proteomes" id="UP000182858">
    <property type="component" value="Chromosome I"/>
</dbReference>
<dbReference type="Proteomes" id="UP000317951">
    <property type="component" value="Unassembled WGS sequence"/>
</dbReference>
<sequence>MMQVSGKERSSNYISQVKKSVIYKAAAVAASFISVPIMLRYLGNEGYGIWSTLLTLMSWVVFFDLGIGNGLRNKLAESIATNTPDKARAYISSCYSWIGVISGTLCITLIIASGFVPWQKVFNTTLLDDSYLSTVVGTSIFFVLTNFWISLVNQILGSIQKSSLIVLGQLISNAGGLLAVYILYLTTSPSLLYMTISYGLSLCAGNIALSVFHFSQHKESRPSLLLSLSVIRPLLTVGLQFFGIQLAALAFFATDKIIITQVFGPESVASYDVVFKLFAIITLAHGLILAPLWSAYTDAYHRSDFEWIKAAFKRQIVIYGITSILTLVLAAMAPTIINLWTGSAVHVPEYLIGSMALYIIVATWVNMFAIFLNGVQKIRVSLLASIAAITINIPLSIYLARHTDLDVAAVSIGTTIALLPGVLLGPYQVLKIINQKDLGIWSR</sequence>
<feature type="transmembrane region" description="Helical" evidence="6">
    <location>
        <begin position="380"/>
        <end position="401"/>
    </location>
</feature>
<evidence type="ECO:0000256" key="1">
    <source>
        <dbReference type="ARBA" id="ARBA00004651"/>
    </source>
</evidence>
<organism evidence="8 10">
    <name type="scientific">Pseudomonas extremaustralis</name>
    <dbReference type="NCBI Taxonomy" id="359110"/>
    <lineage>
        <taxon>Bacteria</taxon>
        <taxon>Pseudomonadati</taxon>
        <taxon>Pseudomonadota</taxon>
        <taxon>Gammaproteobacteria</taxon>
        <taxon>Pseudomonadales</taxon>
        <taxon>Pseudomonadaceae</taxon>
        <taxon>Pseudomonas</taxon>
    </lineage>
</organism>
<proteinExistence type="predicted"/>
<dbReference type="InterPro" id="IPR050833">
    <property type="entry name" value="Poly_Biosynth_Transport"/>
</dbReference>
<evidence type="ECO:0000256" key="5">
    <source>
        <dbReference type="ARBA" id="ARBA00023136"/>
    </source>
</evidence>
<feature type="transmembrane region" description="Helical" evidence="6">
    <location>
        <begin position="191"/>
        <end position="212"/>
    </location>
</feature>
<evidence type="ECO:0000313" key="7">
    <source>
        <dbReference type="EMBL" id="SDF40848.1"/>
    </source>
</evidence>
<keyword evidence="3 6" id="KW-0812">Transmembrane</keyword>
<feature type="transmembrane region" description="Helical" evidence="6">
    <location>
        <begin position="130"/>
        <end position="152"/>
    </location>
</feature>
<feature type="transmembrane region" description="Helical" evidence="6">
    <location>
        <begin position="224"/>
        <end position="253"/>
    </location>
</feature>
<feature type="transmembrane region" description="Helical" evidence="6">
    <location>
        <begin position="164"/>
        <end position="185"/>
    </location>
</feature>
<evidence type="ECO:0000256" key="4">
    <source>
        <dbReference type="ARBA" id="ARBA00022989"/>
    </source>
</evidence>
<protein>
    <submittedName>
        <fullName evidence="7">Membrane protein involved in the export of O-antigen and teichoic acid</fullName>
    </submittedName>
    <submittedName>
        <fullName evidence="8">Polysaccharide biosynthesis protein</fullName>
    </submittedName>
</protein>
<comment type="subcellular location">
    <subcellularLocation>
        <location evidence="1">Cell membrane</location>
        <topology evidence="1">Multi-pass membrane protein</topology>
    </subcellularLocation>
</comment>
<dbReference type="EMBL" id="VFET01000026">
    <property type="protein sequence ID" value="TWS01558.1"/>
    <property type="molecule type" value="Genomic_DNA"/>
</dbReference>
<dbReference type="RefSeq" id="WP_042947246.1">
    <property type="nucleotide sequence ID" value="NZ_LT629689.1"/>
</dbReference>
<reference evidence="8 10" key="2">
    <citation type="submission" date="2019-06" db="EMBL/GenBank/DDBJ databases">
        <title>Pseudomonas bimorpha sp. nov. isolated from bovine raw milk and skim milk concentrate.</title>
        <authorList>
            <person name="Hofmann K."/>
            <person name="Huptas C."/>
            <person name="Doll E."/>
            <person name="Scherer S."/>
            <person name="Wenning M."/>
        </authorList>
    </citation>
    <scope>NUCLEOTIDE SEQUENCE [LARGE SCALE GENOMIC DNA]</scope>
    <source>
        <strain evidence="8 10">DSM 17835</strain>
    </source>
</reference>
<keyword evidence="5 6" id="KW-0472">Membrane</keyword>
<keyword evidence="9" id="KW-1185">Reference proteome</keyword>
<feature type="transmembrane region" description="Helical" evidence="6">
    <location>
        <begin position="352"/>
        <end position="373"/>
    </location>
</feature>
<name>A0A5C5Q7U8_9PSED</name>
<evidence type="ECO:0000256" key="2">
    <source>
        <dbReference type="ARBA" id="ARBA00022475"/>
    </source>
</evidence>
<feature type="transmembrane region" description="Helical" evidence="6">
    <location>
        <begin position="316"/>
        <end position="340"/>
    </location>
</feature>
<dbReference type="PANTHER" id="PTHR30250:SF11">
    <property type="entry name" value="O-ANTIGEN TRANSPORTER-RELATED"/>
    <property type="match status" value="1"/>
</dbReference>
<dbReference type="OrthoDB" id="512217at2"/>
<dbReference type="GO" id="GO:0005886">
    <property type="term" value="C:plasma membrane"/>
    <property type="evidence" value="ECO:0007669"/>
    <property type="project" value="UniProtKB-SubCell"/>
</dbReference>
<keyword evidence="4 6" id="KW-1133">Transmembrane helix</keyword>
<evidence type="ECO:0000313" key="10">
    <source>
        <dbReference type="Proteomes" id="UP000317951"/>
    </source>
</evidence>
<dbReference type="InterPro" id="IPR002797">
    <property type="entry name" value="Polysacc_synth"/>
</dbReference>
<gene>
    <name evidence="8" type="ORF">FIV36_24215</name>
    <name evidence="7" type="ORF">SAMN05216591_2871</name>
</gene>